<keyword evidence="3" id="KW-1185">Reference proteome</keyword>
<evidence type="ECO:0000313" key="3">
    <source>
        <dbReference type="Proteomes" id="UP001470230"/>
    </source>
</evidence>
<sequence>MSSNNFITQARIDDEKFSQIVQRCRNMRTEMNLQYCKLRRKTFSSIYSLPKEACGNASTTSPHKSPMRSTYTPSNKKFYANENNEKKKDHNIFVVTTVKVKAKMPDQPQVKLDPVKKKQNPIKVPKVRSIQSRNDLYRK</sequence>
<dbReference type="Proteomes" id="UP001470230">
    <property type="component" value="Unassembled WGS sequence"/>
</dbReference>
<evidence type="ECO:0000313" key="2">
    <source>
        <dbReference type="EMBL" id="KAK8885075.1"/>
    </source>
</evidence>
<protein>
    <submittedName>
        <fullName evidence="2">Uncharacterized protein</fullName>
    </submittedName>
</protein>
<gene>
    <name evidence="2" type="ORF">M9Y10_044204</name>
</gene>
<name>A0ABR2K1S8_9EUKA</name>
<evidence type="ECO:0000256" key="1">
    <source>
        <dbReference type="SAM" id="MobiDB-lite"/>
    </source>
</evidence>
<accession>A0ABR2K1S8</accession>
<feature type="compositionally biased region" description="Polar residues" evidence="1">
    <location>
        <begin position="56"/>
        <end position="75"/>
    </location>
</feature>
<organism evidence="2 3">
    <name type="scientific">Tritrichomonas musculus</name>
    <dbReference type="NCBI Taxonomy" id="1915356"/>
    <lineage>
        <taxon>Eukaryota</taxon>
        <taxon>Metamonada</taxon>
        <taxon>Parabasalia</taxon>
        <taxon>Tritrichomonadida</taxon>
        <taxon>Tritrichomonadidae</taxon>
        <taxon>Tritrichomonas</taxon>
    </lineage>
</organism>
<proteinExistence type="predicted"/>
<feature type="compositionally biased region" description="Polar residues" evidence="1">
    <location>
        <begin position="129"/>
        <end position="139"/>
    </location>
</feature>
<reference evidence="2 3" key="1">
    <citation type="submission" date="2024-04" db="EMBL/GenBank/DDBJ databases">
        <title>Tritrichomonas musculus Genome.</title>
        <authorList>
            <person name="Alves-Ferreira E."/>
            <person name="Grigg M."/>
            <person name="Lorenzi H."/>
            <person name="Galac M."/>
        </authorList>
    </citation>
    <scope>NUCLEOTIDE SEQUENCE [LARGE SCALE GENOMIC DNA]</scope>
    <source>
        <strain evidence="2 3">EAF2021</strain>
    </source>
</reference>
<dbReference type="EMBL" id="JAPFFF010000008">
    <property type="protein sequence ID" value="KAK8885075.1"/>
    <property type="molecule type" value="Genomic_DNA"/>
</dbReference>
<comment type="caution">
    <text evidence="2">The sequence shown here is derived from an EMBL/GenBank/DDBJ whole genome shotgun (WGS) entry which is preliminary data.</text>
</comment>
<feature type="region of interest" description="Disordered" evidence="1">
    <location>
        <begin position="53"/>
        <end position="83"/>
    </location>
</feature>
<feature type="region of interest" description="Disordered" evidence="1">
    <location>
        <begin position="105"/>
        <end position="139"/>
    </location>
</feature>